<evidence type="ECO:0000256" key="5">
    <source>
        <dbReference type="ARBA" id="ARBA00023136"/>
    </source>
</evidence>
<evidence type="ECO:0000313" key="8">
    <source>
        <dbReference type="Proteomes" id="UP000002171"/>
    </source>
</evidence>
<comment type="subcellular location">
    <subcellularLocation>
        <location evidence="6">Cell membrane</location>
        <topology evidence="6">Multi-pass membrane protein</topology>
    </subcellularLocation>
    <subcellularLocation>
        <location evidence="1">Membrane</location>
        <topology evidence="1">Multi-pass membrane protein</topology>
    </subcellularLocation>
</comment>
<keyword evidence="3 6" id="KW-0812">Transmembrane</keyword>
<evidence type="ECO:0000256" key="4">
    <source>
        <dbReference type="ARBA" id="ARBA00022989"/>
    </source>
</evidence>
<proteinExistence type="inferred from homology"/>
<feature type="transmembrane region" description="Helical" evidence="6">
    <location>
        <begin position="41"/>
        <end position="58"/>
    </location>
</feature>
<dbReference type="AlphaFoldDB" id="A0A7U8C2X0"/>
<comment type="similarity">
    <text evidence="2 6">Belongs to the 4-toluene sulfonate uptake permease (TSUP) (TC 2.A.102) family.</text>
</comment>
<keyword evidence="4 6" id="KW-1133">Transmembrane helix</keyword>
<keyword evidence="6" id="KW-1003">Cell membrane</keyword>
<gene>
    <name evidence="7" type="ORF">MED92_16655</name>
</gene>
<feature type="transmembrane region" description="Helical" evidence="6">
    <location>
        <begin position="216"/>
        <end position="235"/>
    </location>
</feature>
<keyword evidence="5 6" id="KW-0472">Membrane</keyword>
<organism evidence="7 8">
    <name type="scientific">Neptuniibacter caesariensis</name>
    <dbReference type="NCBI Taxonomy" id="207954"/>
    <lineage>
        <taxon>Bacteria</taxon>
        <taxon>Pseudomonadati</taxon>
        <taxon>Pseudomonadota</taxon>
        <taxon>Gammaproteobacteria</taxon>
        <taxon>Oceanospirillales</taxon>
        <taxon>Oceanospirillaceae</taxon>
        <taxon>Neptuniibacter</taxon>
    </lineage>
</organism>
<feature type="transmembrane region" description="Helical" evidence="6">
    <location>
        <begin position="78"/>
        <end position="97"/>
    </location>
</feature>
<comment type="caution">
    <text evidence="7">The sequence shown here is derived from an EMBL/GenBank/DDBJ whole genome shotgun (WGS) entry which is preliminary data.</text>
</comment>
<dbReference type="InterPro" id="IPR051598">
    <property type="entry name" value="TSUP/Inactive_protease-like"/>
</dbReference>
<feature type="transmembrane region" description="Helical" evidence="6">
    <location>
        <begin position="193"/>
        <end position="209"/>
    </location>
</feature>
<dbReference type="GO" id="GO:0005886">
    <property type="term" value="C:plasma membrane"/>
    <property type="evidence" value="ECO:0007669"/>
    <property type="project" value="UniProtKB-SubCell"/>
</dbReference>
<protein>
    <recommendedName>
        <fullName evidence="6">Probable membrane transporter protein</fullName>
    </recommendedName>
</protein>
<evidence type="ECO:0000256" key="2">
    <source>
        <dbReference type="ARBA" id="ARBA00009142"/>
    </source>
</evidence>
<evidence type="ECO:0000256" key="3">
    <source>
        <dbReference type="ARBA" id="ARBA00022692"/>
    </source>
</evidence>
<feature type="transmembrane region" description="Helical" evidence="6">
    <location>
        <begin position="103"/>
        <end position="123"/>
    </location>
</feature>
<dbReference type="PANTHER" id="PTHR43701:SF2">
    <property type="entry name" value="MEMBRANE TRANSPORTER PROTEIN YJNA-RELATED"/>
    <property type="match status" value="1"/>
</dbReference>
<dbReference type="EMBL" id="AAOW01000016">
    <property type="protein sequence ID" value="EAR60513.1"/>
    <property type="molecule type" value="Genomic_DNA"/>
</dbReference>
<name>A0A7U8C2X0_NEPCE</name>
<sequence>MIGLEWAPLIGALIGTVVGFTGVGGGALMAPILLLGFGLELTAVVATDLLFAAVTKLASSTVHNKNKLIDWQVSKRMWLGSIPASLLTLSLVSYGIIESNSEWIIKLLGGLIFMSGISILFGSKLQLFQRTQRIQAPDQFKKMQAPTTTLSGALLGTLVTLTSIGAGALGAVILRSLYPLRMNTQKLVATDTIHAIPVSLIAGAGYLLLGHVNIEILILMLSGSIPGAIFSSNIIKKVSPHIIKKGLALALIAASLKMMSE</sequence>
<evidence type="ECO:0000313" key="7">
    <source>
        <dbReference type="EMBL" id="EAR60513.1"/>
    </source>
</evidence>
<evidence type="ECO:0000256" key="6">
    <source>
        <dbReference type="RuleBase" id="RU363041"/>
    </source>
</evidence>
<keyword evidence="8" id="KW-1185">Reference proteome</keyword>
<accession>A0A7U8C2X0</accession>
<dbReference type="Proteomes" id="UP000002171">
    <property type="component" value="Unassembled WGS sequence"/>
</dbReference>
<feature type="transmembrane region" description="Helical" evidence="6">
    <location>
        <begin position="12"/>
        <end position="35"/>
    </location>
</feature>
<evidence type="ECO:0000256" key="1">
    <source>
        <dbReference type="ARBA" id="ARBA00004141"/>
    </source>
</evidence>
<dbReference type="RefSeq" id="WP_007020996.1">
    <property type="nucleotide sequence ID" value="NZ_CH724125.1"/>
</dbReference>
<dbReference type="InterPro" id="IPR002781">
    <property type="entry name" value="TM_pro_TauE-like"/>
</dbReference>
<dbReference type="PANTHER" id="PTHR43701">
    <property type="entry name" value="MEMBRANE TRANSPORTER PROTEIN MJ0441-RELATED"/>
    <property type="match status" value="1"/>
</dbReference>
<dbReference type="OrthoDB" id="5189995at2"/>
<dbReference type="Pfam" id="PF01925">
    <property type="entry name" value="TauE"/>
    <property type="match status" value="1"/>
</dbReference>
<reference evidence="7 8" key="1">
    <citation type="submission" date="2006-02" db="EMBL/GenBank/DDBJ databases">
        <authorList>
            <person name="Pinhassi J."/>
            <person name="Pedros-Alio C."/>
            <person name="Ferriera S."/>
            <person name="Johnson J."/>
            <person name="Kravitz S."/>
            <person name="Halpern A."/>
            <person name="Remington K."/>
            <person name="Beeson K."/>
            <person name="Tran B."/>
            <person name="Rogers Y.-H."/>
            <person name="Friedman R."/>
            <person name="Venter J.C."/>
        </authorList>
    </citation>
    <scope>NUCLEOTIDE SEQUENCE [LARGE SCALE GENOMIC DNA]</scope>
    <source>
        <strain evidence="7 8">MED92</strain>
    </source>
</reference>
<feature type="transmembrane region" description="Helical" evidence="6">
    <location>
        <begin position="150"/>
        <end position="173"/>
    </location>
</feature>